<reference evidence="2 3" key="1">
    <citation type="journal article" date="1994" name="Int. J. Syst. Bacteriol.">
        <title>Phylogenetic positions of novel aerobic, bacteriochlorophyll a-containing bacteria and description of Roseococcus thiosulfatophilus gen. nov., sp. nov., Erythromicrobium ramosum gen. nov., sp. nov., and Erythrobacter litoralis sp. nov.</title>
        <authorList>
            <person name="Yurkov V."/>
            <person name="Stackebrandt E."/>
            <person name="Holmes A."/>
            <person name="Fuerst J.A."/>
            <person name="Hugenholtz P."/>
            <person name="Golecki J."/>
            <person name="Gad'on N."/>
            <person name="Gorlenko V.M."/>
            <person name="Kompantseva E.I."/>
            <person name="Drews G."/>
        </authorList>
    </citation>
    <scope>NUCLEOTIDE SEQUENCE [LARGE SCALE GENOMIC DNA]</scope>
    <source>
        <strain evidence="2 3">KR-99</strain>
    </source>
</reference>
<dbReference type="SMART" id="SM01040">
    <property type="entry name" value="Bro-N"/>
    <property type="match status" value="1"/>
</dbReference>
<dbReference type="Pfam" id="PF02498">
    <property type="entry name" value="Bro-N"/>
    <property type="match status" value="1"/>
</dbReference>
<comment type="caution">
    <text evidence="2">The sequence shown here is derived from an EMBL/GenBank/DDBJ whole genome shotgun (WGS) entry which is preliminary data.</text>
</comment>
<dbReference type="Proteomes" id="UP000589292">
    <property type="component" value="Unassembled WGS sequence"/>
</dbReference>
<evidence type="ECO:0000259" key="1">
    <source>
        <dbReference type="PROSITE" id="PS51750"/>
    </source>
</evidence>
<dbReference type="InterPro" id="IPR003497">
    <property type="entry name" value="BRO_N_domain"/>
</dbReference>
<keyword evidence="3" id="KW-1185">Reference proteome</keyword>
<evidence type="ECO:0000313" key="2">
    <source>
        <dbReference type="EMBL" id="MBA1373223.1"/>
    </source>
</evidence>
<gene>
    <name evidence="2" type="ORF">FG486_02640</name>
</gene>
<dbReference type="PANTHER" id="PTHR36180">
    <property type="entry name" value="DNA-BINDING PROTEIN-RELATED-RELATED"/>
    <property type="match status" value="1"/>
</dbReference>
<name>A0A7V8U7Q0_9SPHN</name>
<proteinExistence type="predicted"/>
<dbReference type="EMBL" id="VDES01000001">
    <property type="protein sequence ID" value="MBA1373223.1"/>
    <property type="molecule type" value="Genomic_DNA"/>
</dbReference>
<accession>A0A7V8U7Q0</accession>
<protein>
    <recommendedName>
        <fullName evidence="1">Bro-N domain-containing protein</fullName>
    </recommendedName>
</protein>
<organism evidence="2 3">
    <name type="scientific">Sphingomonas ursincola</name>
    <dbReference type="NCBI Taxonomy" id="56361"/>
    <lineage>
        <taxon>Bacteria</taxon>
        <taxon>Pseudomonadati</taxon>
        <taxon>Pseudomonadota</taxon>
        <taxon>Alphaproteobacteria</taxon>
        <taxon>Sphingomonadales</taxon>
        <taxon>Sphingomonadaceae</taxon>
        <taxon>Sphingomonas</taxon>
    </lineage>
</organism>
<sequence length="268" mass="30518">MSNPIIAFDFEQSPLRTVERQGEPWFILADVCRTLDIKNASQAAERLDADEKGIYFSDTPGGRQEVIIINEPGLYSLILRSQGATRPGTVAFRFRKFVTGDLLPTLRKKGFYGERNTIKAVQSRNAMQNQVMRVMEKLRNTRDVAVRRVLWDMLNGMCSDLGIATPAIETLGRDQPGVPDILTRFWSLFDDLEGDGVAVNLHRIKNMVAINVPQIRQLFIDRDISFNFDRDFREAVKQSTDPRYIKSASVNCKDGKVRDCLIFERSII</sequence>
<evidence type="ECO:0000313" key="3">
    <source>
        <dbReference type="Proteomes" id="UP000589292"/>
    </source>
</evidence>
<dbReference type="PROSITE" id="PS51750">
    <property type="entry name" value="BRO_N"/>
    <property type="match status" value="1"/>
</dbReference>
<dbReference type="PANTHER" id="PTHR36180:SF2">
    <property type="entry name" value="BRO FAMILY PROTEIN"/>
    <property type="match status" value="1"/>
</dbReference>
<dbReference type="RefSeq" id="WP_181266334.1">
    <property type="nucleotide sequence ID" value="NZ_BAAAGB010000002.1"/>
</dbReference>
<dbReference type="AlphaFoldDB" id="A0A7V8U7Q0"/>
<feature type="domain" description="Bro-N" evidence="1">
    <location>
        <begin position="1"/>
        <end position="110"/>
    </location>
</feature>